<feature type="transmembrane region" description="Helical" evidence="5">
    <location>
        <begin position="30"/>
        <end position="51"/>
    </location>
</feature>
<evidence type="ECO:0000256" key="1">
    <source>
        <dbReference type="ARBA" id="ARBA00004141"/>
    </source>
</evidence>
<dbReference type="Gene3D" id="1.10.1450.10">
    <property type="entry name" value="Tetraspanin"/>
    <property type="match status" value="1"/>
</dbReference>
<dbReference type="EnsemblMetazoa" id="CapteT204202">
    <property type="protein sequence ID" value="CapteP204202"/>
    <property type="gene ID" value="CapteG204202"/>
</dbReference>
<feature type="transmembrane region" description="Helical" evidence="5">
    <location>
        <begin position="112"/>
        <end position="135"/>
    </location>
</feature>
<accession>R7UID8</accession>
<reference evidence="6 8" key="2">
    <citation type="journal article" date="2013" name="Nature">
        <title>Insights into bilaterian evolution from three spiralian genomes.</title>
        <authorList>
            <person name="Simakov O."/>
            <person name="Marletaz F."/>
            <person name="Cho S.J."/>
            <person name="Edsinger-Gonzales E."/>
            <person name="Havlak P."/>
            <person name="Hellsten U."/>
            <person name="Kuo D.H."/>
            <person name="Larsson T."/>
            <person name="Lv J."/>
            <person name="Arendt D."/>
            <person name="Savage R."/>
            <person name="Osoegawa K."/>
            <person name="de Jong P."/>
            <person name="Grimwood J."/>
            <person name="Chapman J.A."/>
            <person name="Shapiro H."/>
            <person name="Aerts A."/>
            <person name="Otillar R.P."/>
            <person name="Terry A.Y."/>
            <person name="Boore J.L."/>
            <person name="Grigoriev I.V."/>
            <person name="Lindberg D.R."/>
            <person name="Seaver E.C."/>
            <person name="Weisblat D.A."/>
            <person name="Putnam N.H."/>
            <person name="Rokhsar D.S."/>
        </authorList>
    </citation>
    <scope>NUCLEOTIDE SEQUENCE</scope>
    <source>
        <strain evidence="6 8">I ESC-2004</strain>
    </source>
</reference>
<evidence type="ECO:0000313" key="6">
    <source>
        <dbReference type="EMBL" id="ELU06329.1"/>
    </source>
</evidence>
<feature type="transmembrane region" description="Helical" evidence="5">
    <location>
        <begin position="71"/>
        <end position="92"/>
    </location>
</feature>
<dbReference type="STRING" id="283909.R7UID8"/>
<dbReference type="InterPro" id="IPR008952">
    <property type="entry name" value="Tetraspanin_EC2_sf"/>
</dbReference>
<organism evidence="6">
    <name type="scientific">Capitella teleta</name>
    <name type="common">Polychaete worm</name>
    <dbReference type="NCBI Taxonomy" id="283909"/>
    <lineage>
        <taxon>Eukaryota</taxon>
        <taxon>Metazoa</taxon>
        <taxon>Spiralia</taxon>
        <taxon>Lophotrochozoa</taxon>
        <taxon>Annelida</taxon>
        <taxon>Polychaeta</taxon>
        <taxon>Sedentaria</taxon>
        <taxon>Scolecida</taxon>
        <taxon>Capitellidae</taxon>
        <taxon>Capitella</taxon>
    </lineage>
</organism>
<dbReference type="Pfam" id="PF00335">
    <property type="entry name" value="Tetraspanin"/>
    <property type="match status" value="1"/>
</dbReference>
<reference evidence="8" key="1">
    <citation type="submission" date="2012-12" db="EMBL/GenBank/DDBJ databases">
        <authorList>
            <person name="Hellsten U."/>
            <person name="Grimwood J."/>
            <person name="Chapman J.A."/>
            <person name="Shapiro H."/>
            <person name="Aerts A."/>
            <person name="Otillar R.P."/>
            <person name="Terry A.Y."/>
            <person name="Boore J.L."/>
            <person name="Simakov O."/>
            <person name="Marletaz F."/>
            <person name="Cho S.-J."/>
            <person name="Edsinger-Gonzales E."/>
            <person name="Havlak P."/>
            <person name="Kuo D.-H."/>
            <person name="Larsson T."/>
            <person name="Lv J."/>
            <person name="Arendt D."/>
            <person name="Savage R."/>
            <person name="Osoegawa K."/>
            <person name="de Jong P."/>
            <person name="Lindberg D.R."/>
            <person name="Seaver E.C."/>
            <person name="Weisblat D.A."/>
            <person name="Putnam N.H."/>
            <person name="Grigoriev I.V."/>
            <person name="Rokhsar D.S."/>
        </authorList>
    </citation>
    <scope>NUCLEOTIDE SEQUENCE</scope>
    <source>
        <strain evidence="8">I ESC-2004</strain>
    </source>
</reference>
<keyword evidence="3 5" id="KW-1133">Transmembrane helix</keyword>
<protein>
    <recommendedName>
        <fullName evidence="9">Tetraspanin</fullName>
    </recommendedName>
</protein>
<keyword evidence="8" id="KW-1185">Reference proteome</keyword>
<evidence type="ECO:0000256" key="5">
    <source>
        <dbReference type="SAM" id="Phobius"/>
    </source>
</evidence>
<keyword evidence="2 5" id="KW-0812">Transmembrane</keyword>
<evidence type="ECO:0000256" key="4">
    <source>
        <dbReference type="ARBA" id="ARBA00023136"/>
    </source>
</evidence>
<proteinExistence type="predicted"/>
<dbReference type="GO" id="GO:0016020">
    <property type="term" value="C:membrane"/>
    <property type="evidence" value="ECO:0007669"/>
    <property type="project" value="UniProtKB-SubCell"/>
</dbReference>
<dbReference type="InterPro" id="IPR018499">
    <property type="entry name" value="Tetraspanin/Peripherin"/>
</dbReference>
<evidence type="ECO:0000313" key="8">
    <source>
        <dbReference type="Proteomes" id="UP000014760"/>
    </source>
</evidence>
<dbReference type="Proteomes" id="UP000014760">
    <property type="component" value="Unassembled WGS sequence"/>
</dbReference>
<keyword evidence="4 5" id="KW-0472">Membrane</keyword>
<dbReference type="SUPFAM" id="SSF48652">
    <property type="entry name" value="Tetraspanin"/>
    <property type="match status" value="1"/>
</dbReference>
<reference evidence="7" key="3">
    <citation type="submission" date="2015-06" db="UniProtKB">
        <authorList>
            <consortium name="EnsemblMetazoa"/>
        </authorList>
    </citation>
    <scope>IDENTIFICATION</scope>
</reference>
<dbReference type="HOGENOM" id="CLU_676602_0_0_1"/>
<evidence type="ECO:0000256" key="2">
    <source>
        <dbReference type="ARBA" id="ARBA00022692"/>
    </source>
</evidence>
<evidence type="ECO:0000256" key="3">
    <source>
        <dbReference type="ARBA" id="ARBA00022989"/>
    </source>
</evidence>
<dbReference type="OrthoDB" id="5982705at2759"/>
<dbReference type="AlphaFoldDB" id="R7UID8"/>
<gene>
    <name evidence="6" type="ORF">CAPTEDRAFT_204202</name>
</gene>
<sequence length="407" mass="45654">MSRSGSAARLNEDGEVHSPNYALKKKLSTVNAIFAILFLLATIILIIIWLWEEFSMNDMYIVESFLGYPKFQQARFVLLTAHGVALLLICLLQFCLEVESNGKESPTTAKKILWSLSAAILILTDISAATLALAFKDNDLGNLQATMQSKIQLDFMNTSDVFSDVGRTFNSLQSGLQCCGVEGSRDYTNTLFVNRTGLPFPYSCCVLKSGKTGSVIWEDNVLDWAECQQENDDYFHSRGCFSDLSHLVSDMCTEIAIIGFTMSVIVLMMCCARLLVEVHFEKQNEMYLAYLTMKHVSLEVKKIEAVCTANQRSKNEVISEINQGSKNEVICSNSHMAIFTCEGRKNGTMTVDDANNYAINVNVQLFNVTNLLDMFEERLLTACTFPIQCLLFKMIDHPEETPKIVRL</sequence>
<feature type="transmembrane region" description="Helical" evidence="5">
    <location>
        <begin position="255"/>
        <end position="276"/>
    </location>
</feature>
<dbReference type="EMBL" id="AMQN01007482">
    <property type="status" value="NOT_ANNOTATED_CDS"/>
    <property type="molecule type" value="Genomic_DNA"/>
</dbReference>
<evidence type="ECO:0000313" key="7">
    <source>
        <dbReference type="EnsemblMetazoa" id="CapteP204202"/>
    </source>
</evidence>
<evidence type="ECO:0008006" key="9">
    <source>
        <dbReference type="Google" id="ProtNLM"/>
    </source>
</evidence>
<name>R7UID8_CAPTE</name>
<dbReference type="EMBL" id="KB300771">
    <property type="protein sequence ID" value="ELU06329.1"/>
    <property type="molecule type" value="Genomic_DNA"/>
</dbReference>
<comment type="subcellular location">
    <subcellularLocation>
        <location evidence="1">Membrane</location>
        <topology evidence="1">Multi-pass membrane protein</topology>
    </subcellularLocation>
</comment>